<dbReference type="InterPro" id="IPR000836">
    <property type="entry name" value="PRTase_dom"/>
</dbReference>
<proteinExistence type="predicted"/>
<dbReference type="Gene3D" id="3.30.1310.20">
    <property type="entry name" value="PRTase-like"/>
    <property type="match status" value="1"/>
</dbReference>
<accession>A0A3A4N575</accession>
<keyword evidence="2" id="KW-0328">Glycosyltransferase</keyword>
<dbReference type="CDD" id="cd06223">
    <property type="entry name" value="PRTases_typeI"/>
    <property type="match status" value="1"/>
</dbReference>
<dbReference type="GO" id="GO:0016757">
    <property type="term" value="F:glycosyltransferase activity"/>
    <property type="evidence" value="ECO:0007669"/>
    <property type="project" value="UniProtKB-KW"/>
</dbReference>
<evidence type="ECO:0000313" key="3">
    <source>
        <dbReference type="Proteomes" id="UP000265882"/>
    </source>
</evidence>
<dbReference type="Pfam" id="PF00156">
    <property type="entry name" value="Pribosyltran"/>
    <property type="match status" value="1"/>
</dbReference>
<comment type="caution">
    <text evidence="2">The sequence shown here is derived from an EMBL/GenBank/DDBJ whole genome shotgun (WGS) entry which is preliminary data.</text>
</comment>
<organism evidence="2 3">
    <name type="scientific">Abyssobacteria bacterium (strain SURF_5)</name>
    <dbReference type="NCBI Taxonomy" id="2093360"/>
    <lineage>
        <taxon>Bacteria</taxon>
        <taxon>Pseudomonadati</taxon>
        <taxon>Candidatus Hydrogenedentota</taxon>
        <taxon>Candidatus Abyssobacteria</taxon>
    </lineage>
</organism>
<dbReference type="AlphaFoldDB" id="A0A3A4N575"/>
<evidence type="ECO:0000259" key="1">
    <source>
        <dbReference type="Pfam" id="PF00156"/>
    </source>
</evidence>
<dbReference type="SUPFAM" id="SSF53271">
    <property type="entry name" value="PRTase-like"/>
    <property type="match status" value="1"/>
</dbReference>
<dbReference type="Gene3D" id="3.40.50.2020">
    <property type="match status" value="1"/>
</dbReference>
<gene>
    <name evidence="2" type="ORF">C4520_20990</name>
</gene>
<sequence>MSEFEVSAPKYRDRVEAGAILAQRLAQYRDEHPLVLSIPNGGVPVGAVIAERLNARLYLVIARKLQIPDNPEAGFGAITTDGNLILNHALMLHLGLREPQVQRQKERALAEARLKRELFGARADLPPMTGRIAVLVDDGLASGYTMEAAVESVKAHHAQRIIIAVPTSSSSAYRRLHPKVDRIFCPDLSRLPFFAVANAYEKWYDVGEDEVKRILEELEKKGL</sequence>
<keyword evidence="2" id="KW-0808">Transferase</keyword>
<protein>
    <submittedName>
        <fullName evidence="2">Phosphoribosyltransferase</fullName>
    </submittedName>
</protein>
<dbReference type="InterPro" id="IPR029057">
    <property type="entry name" value="PRTase-like"/>
</dbReference>
<evidence type="ECO:0000313" key="2">
    <source>
        <dbReference type="EMBL" id="RJP14869.1"/>
    </source>
</evidence>
<dbReference type="Proteomes" id="UP000265882">
    <property type="component" value="Unassembled WGS sequence"/>
</dbReference>
<feature type="domain" description="Phosphoribosyltransferase" evidence="1">
    <location>
        <begin position="18"/>
        <end position="185"/>
    </location>
</feature>
<name>A0A3A4N575_ABYX5</name>
<reference evidence="2 3" key="1">
    <citation type="journal article" date="2017" name="ISME J.">
        <title>Energy and carbon metabolisms in a deep terrestrial subsurface fluid microbial community.</title>
        <authorList>
            <person name="Momper L."/>
            <person name="Jungbluth S.P."/>
            <person name="Lee M.D."/>
            <person name="Amend J.P."/>
        </authorList>
    </citation>
    <scope>NUCLEOTIDE SEQUENCE [LARGE SCALE GENOMIC DNA]</scope>
    <source>
        <strain evidence="2">SURF_5</strain>
    </source>
</reference>
<dbReference type="EMBL" id="QZKU01000141">
    <property type="protein sequence ID" value="RJP14869.1"/>
    <property type="molecule type" value="Genomic_DNA"/>
</dbReference>